<sequence length="346" mass="38535">MAGEGIPEGMDLATLFAVLTPEEKKMFYQGPAMLNPDGSPPNFQTPQNQNALAPILLITGAVLSTLVVSVRVYPPLLMGKTVTMQLSDYLVVAAWAIFGVYMYYVYSIAISPGIFVHQWNVRYIDLVHMLYKVSAGSALYGSIICLTKVAILLDWLHLFVPRRTRNTLAWVIYIVITVNSVIHLVSDLVIVVLPQKVIWGLRMSREKRAGISALFAIGIFACVCAAVRMVYSVRFMKSEDITYSVSPTGLWSVGDMTSAFLIAGVPSLPRILKEAPWVRKLFTWIRSISGASSKGSCENSAKELPSWYKNRPSVRMRQEDAYSELDEDMLVEISIRDGRHGRLMSS</sequence>
<evidence type="ECO:0000256" key="3">
    <source>
        <dbReference type="ARBA" id="ARBA00022989"/>
    </source>
</evidence>
<protein>
    <recommendedName>
        <fullName evidence="7">Rhodopsin domain-containing protein</fullName>
    </recommendedName>
</protein>
<keyword evidence="4 6" id="KW-0472">Membrane</keyword>
<proteinExistence type="inferred from homology"/>
<evidence type="ECO:0000256" key="1">
    <source>
        <dbReference type="ARBA" id="ARBA00004141"/>
    </source>
</evidence>
<evidence type="ECO:0000313" key="9">
    <source>
        <dbReference type="Proteomes" id="UP000799779"/>
    </source>
</evidence>
<feature type="transmembrane region" description="Helical" evidence="6">
    <location>
        <begin position="51"/>
        <end position="73"/>
    </location>
</feature>
<accession>A0A6A5WBF0</accession>
<keyword evidence="9" id="KW-1185">Reference proteome</keyword>
<dbReference type="Proteomes" id="UP000799779">
    <property type="component" value="Unassembled WGS sequence"/>
</dbReference>
<keyword evidence="2 6" id="KW-0812">Transmembrane</keyword>
<organism evidence="8 9">
    <name type="scientific">Amniculicola lignicola CBS 123094</name>
    <dbReference type="NCBI Taxonomy" id="1392246"/>
    <lineage>
        <taxon>Eukaryota</taxon>
        <taxon>Fungi</taxon>
        <taxon>Dikarya</taxon>
        <taxon>Ascomycota</taxon>
        <taxon>Pezizomycotina</taxon>
        <taxon>Dothideomycetes</taxon>
        <taxon>Pleosporomycetidae</taxon>
        <taxon>Pleosporales</taxon>
        <taxon>Amniculicolaceae</taxon>
        <taxon>Amniculicola</taxon>
    </lineage>
</organism>
<evidence type="ECO:0000256" key="4">
    <source>
        <dbReference type="ARBA" id="ARBA00023136"/>
    </source>
</evidence>
<evidence type="ECO:0000256" key="5">
    <source>
        <dbReference type="ARBA" id="ARBA00038359"/>
    </source>
</evidence>
<evidence type="ECO:0000313" key="8">
    <source>
        <dbReference type="EMBL" id="KAF1998109.1"/>
    </source>
</evidence>
<dbReference type="GO" id="GO:0016020">
    <property type="term" value="C:membrane"/>
    <property type="evidence" value="ECO:0007669"/>
    <property type="project" value="UniProtKB-SubCell"/>
</dbReference>
<name>A0A6A5WBF0_9PLEO</name>
<dbReference type="AlphaFoldDB" id="A0A6A5WBF0"/>
<dbReference type="InterPro" id="IPR049326">
    <property type="entry name" value="Rhodopsin_dom_fungi"/>
</dbReference>
<dbReference type="PANTHER" id="PTHR33048">
    <property type="entry name" value="PTH11-LIKE INTEGRAL MEMBRANE PROTEIN (AFU_ORTHOLOGUE AFUA_5G11245)"/>
    <property type="match status" value="1"/>
</dbReference>
<dbReference type="InterPro" id="IPR052337">
    <property type="entry name" value="SAT4-like"/>
</dbReference>
<dbReference type="EMBL" id="ML977606">
    <property type="protein sequence ID" value="KAF1998109.1"/>
    <property type="molecule type" value="Genomic_DNA"/>
</dbReference>
<feature type="domain" description="Rhodopsin" evidence="7">
    <location>
        <begin position="176"/>
        <end position="273"/>
    </location>
</feature>
<comment type="subcellular location">
    <subcellularLocation>
        <location evidence="1">Membrane</location>
        <topology evidence="1">Multi-pass membrane protein</topology>
    </subcellularLocation>
</comment>
<dbReference type="OrthoDB" id="4682787at2759"/>
<gene>
    <name evidence="8" type="ORF">P154DRAFT_536536</name>
</gene>
<keyword evidence="3 6" id="KW-1133">Transmembrane helix</keyword>
<evidence type="ECO:0000256" key="6">
    <source>
        <dbReference type="SAM" id="Phobius"/>
    </source>
</evidence>
<dbReference type="Pfam" id="PF20684">
    <property type="entry name" value="Fung_rhodopsin"/>
    <property type="match status" value="1"/>
</dbReference>
<feature type="transmembrane region" description="Helical" evidence="6">
    <location>
        <begin position="93"/>
        <end position="116"/>
    </location>
</feature>
<comment type="similarity">
    <text evidence="5">Belongs to the SAT4 family.</text>
</comment>
<reference evidence="8" key="1">
    <citation type="journal article" date="2020" name="Stud. Mycol.">
        <title>101 Dothideomycetes genomes: a test case for predicting lifestyles and emergence of pathogens.</title>
        <authorList>
            <person name="Haridas S."/>
            <person name="Albert R."/>
            <person name="Binder M."/>
            <person name="Bloem J."/>
            <person name="Labutti K."/>
            <person name="Salamov A."/>
            <person name="Andreopoulos B."/>
            <person name="Baker S."/>
            <person name="Barry K."/>
            <person name="Bills G."/>
            <person name="Bluhm B."/>
            <person name="Cannon C."/>
            <person name="Castanera R."/>
            <person name="Culley D."/>
            <person name="Daum C."/>
            <person name="Ezra D."/>
            <person name="Gonzalez J."/>
            <person name="Henrissat B."/>
            <person name="Kuo A."/>
            <person name="Liang C."/>
            <person name="Lipzen A."/>
            <person name="Lutzoni F."/>
            <person name="Magnuson J."/>
            <person name="Mondo S."/>
            <person name="Nolan M."/>
            <person name="Ohm R."/>
            <person name="Pangilinan J."/>
            <person name="Park H.-J."/>
            <person name="Ramirez L."/>
            <person name="Alfaro M."/>
            <person name="Sun H."/>
            <person name="Tritt A."/>
            <person name="Yoshinaga Y."/>
            <person name="Zwiers L.-H."/>
            <person name="Turgeon B."/>
            <person name="Goodwin S."/>
            <person name="Spatafora J."/>
            <person name="Crous P."/>
            <person name="Grigoriev I."/>
        </authorList>
    </citation>
    <scope>NUCLEOTIDE SEQUENCE</scope>
    <source>
        <strain evidence="8">CBS 123094</strain>
    </source>
</reference>
<evidence type="ECO:0000256" key="2">
    <source>
        <dbReference type="ARBA" id="ARBA00022692"/>
    </source>
</evidence>
<evidence type="ECO:0000259" key="7">
    <source>
        <dbReference type="Pfam" id="PF20684"/>
    </source>
</evidence>
<dbReference type="PANTHER" id="PTHR33048:SF160">
    <property type="entry name" value="SAT4 FAMILY MEMBRANE PROTEIN"/>
    <property type="match status" value="1"/>
</dbReference>
<feature type="transmembrane region" description="Helical" evidence="6">
    <location>
        <begin position="213"/>
        <end position="231"/>
    </location>
</feature>
<feature type="transmembrane region" description="Helical" evidence="6">
    <location>
        <begin position="137"/>
        <end position="158"/>
    </location>
</feature>
<feature type="transmembrane region" description="Helical" evidence="6">
    <location>
        <begin position="170"/>
        <end position="193"/>
    </location>
</feature>